<feature type="domain" description="DUF7223" evidence="1">
    <location>
        <begin position="53"/>
        <end position="255"/>
    </location>
</feature>
<dbReference type="AlphaFoldDB" id="A0A9W8XVL0"/>
<protein>
    <recommendedName>
        <fullName evidence="1">DUF7223 domain-containing protein</fullName>
    </recommendedName>
</protein>
<gene>
    <name evidence="2" type="ORF">N0V89_000642</name>
</gene>
<dbReference type="GeneID" id="80904172"/>
<reference evidence="2" key="1">
    <citation type="submission" date="2022-10" db="EMBL/GenBank/DDBJ databases">
        <title>Tapping the CABI collections for fungal endophytes: first genome assemblies for Collariella, Neodidymelliopsis, Ascochyta clinopodiicola, Didymella pomorum, Didymosphaeria variabile, Neocosmospora piperis and Neocucurbitaria cava.</title>
        <authorList>
            <person name="Hill R."/>
        </authorList>
    </citation>
    <scope>NUCLEOTIDE SEQUENCE</scope>
    <source>
        <strain evidence="2">IMI 356815</strain>
    </source>
</reference>
<comment type="caution">
    <text evidence="2">The sequence shown here is derived from an EMBL/GenBank/DDBJ whole genome shotgun (WGS) entry which is preliminary data.</text>
</comment>
<evidence type="ECO:0000259" key="1">
    <source>
        <dbReference type="Pfam" id="PF23865"/>
    </source>
</evidence>
<dbReference type="OrthoDB" id="5382170at2759"/>
<accession>A0A9W8XVL0</accession>
<dbReference type="Pfam" id="PF23865">
    <property type="entry name" value="DUF7223"/>
    <property type="match status" value="1"/>
</dbReference>
<keyword evidence="3" id="KW-1185">Reference proteome</keyword>
<sequence length="259" mass="27612">MPRVRRQQVVSTMTSGFPTPSIPAPTATQTANGTSLDVNHPFIDKELPLPGDAGANIHIKCKNCSTFGEIDFAFASFNLRDIENFGDNNETGLQLGDFFEGGEASVVAKGLGARVELEIGLSNDGGFDIPLFEVPLLYALAIRGIGSAGLLYAPALRFAYTLNGTLNFTTGFEIAVPDESKILIDMTEPNNSSTSGFDATAVTPIPFQASVDVQFVQLSVALRHQIQIGFEFVNQVGVEVGVYLDLPKFGAEFAKKSGG</sequence>
<evidence type="ECO:0000313" key="2">
    <source>
        <dbReference type="EMBL" id="KAJ4360083.1"/>
    </source>
</evidence>
<organism evidence="2 3">
    <name type="scientific">Didymosphaeria variabile</name>
    <dbReference type="NCBI Taxonomy" id="1932322"/>
    <lineage>
        <taxon>Eukaryota</taxon>
        <taxon>Fungi</taxon>
        <taxon>Dikarya</taxon>
        <taxon>Ascomycota</taxon>
        <taxon>Pezizomycotina</taxon>
        <taxon>Dothideomycetes</taxon>
        <taxon>Pleosporomycetidae</taxon>
        <taxon>Pleosporales</taxon>
        <taxon>Massarineae</taxon>
        <taxon>Didymosphaeriaceae</taxon>
        <taxon>Didymosphaeria</taxon>
    </lineage>
</organism>
<dbReference type="RefSeq" id="XP_056076285.1">
    <property type="nucleotide sequence ID" value="XM_056209463.1"/>
</dbReference>
<name>A0A9W8XVL0_9PLEO</name>
<dbReference type="Proteomes" id="UP001140513">
    <property type="component" value="Unassembled WGS sequence"/>
</dbReference>
<evidence type="ECO:0000313" key="3">
    <source>
        <dbReference type="Proteomes" id="UP001140513"/>
    </source>
</evidence>
<proteinExistence type="predicted"/>
<dbReference type="InterPro" id="IPR055647">
    <property type="entry name" value="DUF7223"/>
</dbReference>
<dbReference type="EMBL" id="JAPEUX010000001">
    <property type="protein sequence ID" value="KAJ4360083.1"/>
    <property type="molecule type" value="Genomic_DNA"/>
</dbReference>